<dbReference type="Pfam" id="PF00665">
    <property type="entry name" value="rve"/>
    <property type="match status" value="1"/>
</dbReference>
<feature type="compositionally biased region" description="Acidic residues" evidence="1">
    <location>
        <begin position="437"/>
        <end position="448"/>
    </location>
</feature>
<dbReference type="InterPro" id="IPR012337">
    <property type="entry name" value="RNaseH-like_sf"/>
</dbReference>
<organism evidence="3 4">
    <name type="scientific">Rhizopus oryzae</name>
    <name type="common">Mucormycosis agent</name>
    <name type="synonym">Rhizopus arrhizus var. delemar</name>
    <dbReference type="NCBI Taxonomy" id="64495"/>
    <lineage>
        <taxon>Eukaryota</taxon>
        <taxon>Fungi</taxon>
        <taxon>Fungi incertae sedis</taxon>
        <taxon>Mucoromycota</taxon>
        <taxon>Mucoromycotina</taxon>
        <taxon>Mucoromycetes</taxon>
        <taxon>Mucorales</taxon>
        <taxon>Mucorineae</taxon>
        <taxon>Rhizopodaceae</taxon>
        <taxon>Rhizopus</taxon>
    </lineage>
</organism>
<evidence type="ECO:0000313" key="4">
    <source>
        <dbReference type="Proteomes" id="UP000717996"/>
    </source>
</evidence>
<dbReference type="SUPFAM" id="SSF53098">
    <property type="entry name" value="Ribonuclease H-like"/>
    <property type="match status" value="1"/>
</dbReference>
<feature type="domain" description="Integrase catalytic" evidence="2">
    <location>
        <begin position="128"/>
        <end position="286"/>
    </location>
</feature>
<dbReference type="InterPro" id="IPR041588">
    <property type="entry name" value="Integrase_H2C2"/>
</dbReference>
<dbReference type="GO" id="GO:0003676">
    <property type="term" value="F:nucleic acid binding"/>
    <property type="evidence" value="ECO:0007669"/>
    <property type="project" value="InterPro"/>
</dbReference>
<dbReference type="FunFam" id="1.10.340.70:FF:000001">
    <property type="entry name" value="Retrovirus-related Pol polyprotein from transposon gypsy-like Protein"/>
    <property type="match status" value="1"/>
</dbReference>
<feature type="region of interest" description="Disordered" evidence="1">
    <location>
        <begin position="420"/>
        <end position="448"/>
    </location>
</feature>
<dbReference type="InterPro" id="IPR036397">
    <property type="entry name" value="RNaseH_sf"/>
</dbReference>
<dbReference type="InterPro" id="IPR050951">
    <property type="entry name" value="Retrovirus_Pol_polyprotein"/>
</dbReference>
<dbReference type="Gene3D" id="3.30.420.10">
    <property type="entry name" value="Ribonuclease H-like superfamily/Ribonuclease H"/>
    <property type="match status" value="1"/>
</dbReference>
<proteinExistence type="predicted"/>
<dbReference type="EMBL" id="JAANIT010003910">
    <property type="protein sequence ID" value="KAG1533365.1"/>
    <property type="molecule type" value="Genomic_DNA"/>
</dbReference>
<gene>
    <name evidence="3" type="ORF">G6F51_012649</name>
</gene>
<evidence type="ECO:0000259" key="2">
    <source>
        <dbReference type="PROSITE" id="PS50994"/>
    </source>
</evidence>
<evidence type="ECO:0000256" key="1">
    <source>
        <dbReference type="SAM" id="MobiDB-lite"/>
    </source>
</evidence>
<evidence type="ECO:0000313" key="3">
    <source>
        <dbReference type="EMBL" id="KAG1533365.1"/>
    </source>
</evidence>
<dbReference type="GO" id="GO:0005634">
    <property type="term" value="C:nucleus"/>
    <property type="evidence" value="ECO:0007669"/>
    <property type="project" value="UniProtKB-ARBA"/>
</dbReference>
<dbReference type="InterPro" id="IPR001584">
    <property type="entry name" value="Integrase_cat-core"/>
</dbReference>
<dbReference type="FunFam" id="3.30.420.10:FF:000032">
    <property type="entry name" value="Retrovirus-related Pol polyprotein from transposon 297-like Protein"/>
    <property type="match status" value="1"/>
</dbReference>
<dbReference type="PANTHER" id="PTHR37984:SF5">
    <property type="entry name" value="PROTEIN NYNRIN-LIKE"/>
    <property type="match status" value="1"/>
</dbReference>
<dbReference type="OrthoDB" id="5592268at2759"/>
<dbReference type="Gene3D" id="1.10.340.70">
    <property type="match status" value="1"/>
</dbReference>
<dbReference type="PROSITE" id="PS50994">
    <property type="entry name" value="INTEGRASE"/>
    <property type="match status" value="1"/>
</dbReference>
<comment type="caution">
    <text evidence="3">The sequence shown here is derived from an EMBL/GenBank/DDBJ whole genome shotgun (WGS) entry which is preliminary data.</text>
</comment>
<dbReference type="OMA" id="CHLCQIC"/>
<dbReference type="AlphaFoldDB" id="A0A9P6XVA6"/>
<name>A0A9P6XVA6_RHIOR</name>
<sequence>MEKEKVQALKQYLVTLKVPDNTTRKLKKYIEKESVNYTIYKDTLYRYNTANGIIRKVLNKEEAEDIIHTYHQHPLGGHLAYNNTLHKIATRYFWENMSHDIQEYTRKCLRCQMHGNKSLKEELYPIPVSTKPFDRIALDVKHVQASRAGYRYIIAGIDYLTKYVEARPMRFQTSSEIALFLYEEIICRHGCPTIIVSDNGKPFLSDLIRQVCQNYSIIHKTTTPYNPQSNGLIERFNRTLGQILQCREDNEKEDWDQYLPATLFAYRSMKQATTKQSPFFLMYGYEPKTPFDLKHHVYEKNSPKFEATLGHRTAHQIYNLNRIRDQAAKAIKTTQAAQKKVIESKLLDHRKELKPPFHIGDVVLIYKDYLSTSWSGKLQDKWEGPYIIHHVLGKGTYHIKNTETTDTKIRRVHGNRLKPYSFPNSQWRSEQQRIETNDLDNETEELLH</sequence>
<dbReference type="PANTHER" id="PTHR37984">
    <property type="entry name" value="PROTEIN CBG26694"/>
    <property type="match status" value="1"/>
</dbReference>
<protein>
    <recommendedName>
        <fullName evidence="2">Integrase catalytic domain-containing protein</fullName>
    </recommendedName>
</protein>
<accession>A0A9P6XVA6</accession>
<dbReference type="Proteomes" id="UP000717996">
    <property type="component" value="Unassembled WGS sequence"/>
</dbReference>
<dbReference type="Pfam" id="PF17921">
    <property type="entry name" value="Integrase_H2C2"/>
    <property type="match status" value="1"/>
</dbReference>
<reference evidence="3" key="1">
    <citation type="journal article" date="2020" name="Microb. Genom.">
        <title>Genetic diversity of clinical and environmental Mucorales isolates obtained from an investigation of mucormycosis cases among solid organ transplant recipients.</title>
        <authorList>
            <person name="Nguyen M.H."/>
            <person name="Kaul D."/>
            <person name="Muto C."/>
            <person name="Cheng S.J."/>
            <person name="Richter R.A."/>
            <person name="Bruno V.M."/>
            <person name="Liu G."/>
            <person name="Beyhan S."/>
            <person name="Sundermann A.J."/>
            <person name="Mounaud S."/>
            <person name="Pasculle A.W."/>
            <person name="Nierman W.C."/>
            <person name="Driscoll E."/>
            <person name="Cumbie R."/>
            <person name="Clancy C.J."/>
            <person name="Dupont C.L."/>
        </authorList>
    </citation>
    <scope>NUCLEOTIDE SEQUENCE</scope>
    <source>
        <strain evidence="3">GL16</strain>
    </source>
</reference>
<dbReference type="GO" id="GO:0015074">
    <property type="term" value="P:DNA integration"/>
    <property type="evidence" value="ECO:0007669"/>
    <property type="project" value="InterPro"/>
</dbReference>